<dbReference type="SMART" id="SM00248">
    <property type="entry name" value="ANK"/>
    <property type="match status" value="5"/>
</dbReference>
<dbReference type="RefSeq" id="WP_207859090.1">
    <property type="nucleotide sequence ID" value="NZ_JAFREP010000010.1"/>
</dbReference>
<dbReference type="InterPro" id="IPR036770">
    <property type="entry name" value="Ankyrin_rpt-contain_sf"/>
</dbReference>
<proteinExistence type="predicted"/>
<keyword evidence="1" id="KW-0677">Repeat</keyword>
<organism evidence="4 5">
    <name type="scientific">Acanthopleuribacter pedis</name>
    <dbReference type="NCBI Taxonomy" id="442870"/>
    <lineage>
        <taxon>Bacteria</taxon>
        <taxon>Pseudomonadati</taxon>
        <taxon>Acidobacteriota</taxon>
        <taxon>Holophagae</taxon>
        <taxon>Acanthopleuribacterales</taxon>
        <taxon>Acanthopleuribacteraceae</taxon>
        <taxon>Acanthopleuribacter</taxon>
    </lineage>
</organism>
<evidence type="ECO:0000256" key="2">
    <source>
        <dbReference type="ARBA" id="ARBA00023043"/>
    </source>
</evidence>
<dbReference type="InterPro" id="IPR002110">
    <property type="entry name" value="Ankyrin_rpt"/>
</dbReference>
<feature type="repeat" description="ANK" evidence="3">
    <location>
        <begin position="338"/>
        <end position="370"/>
    </location>
</feature>
<gene>
    <name evidence="4" type="ORF">J3U88_12425</name>
</gene>
<evidence type="ECO:0000313" key="4">
    <source>
        <dbReference type="EMBL" id="MBO1319269.1"/>
    </source>
</evidence>
<comment type="caution">
    <text evidence="4">The sequence shown here is derived from an EMBL/GenBank/DDBJ whole genome shotgun (WGS) entry which is preliminary data.</text>
</comment>
<evidence type="ECO:0000256" key="3">
    <source>
        <dbReference type="PROSITE-ProRule" id="PRU00023"/>
    </source>
</evidence>
<sequence length="398" mass="44333">MQRDPRIVSQFLDAACLRYDGHDCPETRQIAKQLLQEHPDLPAVDINTAACLALPQTVRAMLAKQPNAVHQTSGPRDWPPLLYLTYSRLNIHNETFSSDPRETLEILLQAGADPNSAYTSEHHCIFTAVTGALGNGEGGLLKQPPHPHGFELAERLLSAGAEPNDSQALYNWMQTHDDERCLELCLRHGLRAEHTLNWEPDRDIHTLDYLLTYAVSNGLTERCRFLLQHGADASVCREDGITLYRIAVRYGYDAVATLLSAAGATLDITLCDRFFGACFRGDTDYIKECHQENPGLINDLSANDRTILHQVAAKGSPEVVTALLEIGFNVNEREPSGYQHTPLHKAAMHGRHDIVELLLQRGADRTALDTTYQGTPREWAKHHGHELLAAFIAAWPHP</sequence>
<dbReference type="Pfam" id="PF12796">
    <property type="entry name" value="Ank_2"/>
    <property type="match status" value="1"/>
</dbReference>
<dbReference type="PROSITE" id="PS50297">
    <property type="entry name" value="ANK_REP_REGION"/>
    <property type="match status" value="2"/>
</dbReference>
<feature type="repeat" description="ANK" evidence="3">
    <location>
        <begin position="303"/>
        <end position="335"/>
    </location>
</feature>
<accession>A0A8J7Q8B3</accession>
<dbReference type="EMBL" id="JAFREP010000010">
    <property type="protein sequence ID" value="MBO1319269.1"/>
    <property type="molecule type" value="Genomic_DNA"/>
</dbReference>
<dbReference type="PANTHER" id="PTHR24189">
    <property type="entry name" value="MYOTROPHIN"/>
    <property type="match status" value="1"/>
</dbReference>
<dbReference type="PANTHER" id="PTHR24189:SF50">
    <property type="entry name" value="ANKYRIN REPEAT AND SOCS BOX PROTEIN 2"/>
    <property type="match status" value="1"/>
</dbReference>
<name>A0A8J7Q8B3_9BACT</name>
<dbReference type="AlphaFoldDB" id="A0A8J7Q8B3"/>
<dbReference type="SUPFAM" id="SSF48403">
    <property type="entry name" value="Ankyrin repeat"/>
    <property type="match status" value="1"/>
</dbReference>
<dbReference type="InterPro" id="IPR050745">
    <property type="entry name" value="Multifunctional_regulatory"/>
</dbReference>
<evidence type="ECO:0000313" key="5">
    <source>
        <dbReference type="Proteomes" id="UP000664417"/>
    </source>
</evidence>
<protein>
    <submittedName>
        <fullName evidence="4">Ankyrin repeat domain-containing protein</fullName>
    </submittedName>
</protein>
<keyword evidence="2 3" id="KW-0040">ANK repeat</keyword>
<dbReference type="PROSITE" id="PS50088">
    <property type="entry name" value="ANK_REPEAT"/>
    <property type="match status" value="2"/>
</dbReference>
<dbReference type="Gene3D" id="1.25.40.20">
    <property type="entry name" value="Ankyrin repeat-containing domain"/>
    <property type="match status" value="2"/>
</dbReference>
<keyword evidence="5" id="KW-1185">Reference proteome</keyword>
<dbReference type="Proteomes" id="UP000664417">
    <property type="component" value="Unassembled WGS sequence"/>
</dbReference>
<reference evidence="4" key="1">
    <citation type="submission" date="2021-03" db="EMBL/GenBank/DDBJ databases">
        <authorList>
            <person name="Wang G."/>
        </authorList>
    </citation>
    <scope>NUCLEOTIDE SEQUENCE</scope>
    <source>
        <strain evidence="4">KCTC 12899</strain>
    </source>
</reference>
<evidence type="ECO:0000256" key="1">
    <source>
        <dbReference type="ARBA" id="ARBA00022737"/>
    </source>
</evidence>